<accession>A0A4E0Q9Y3</accession>
<dbReference type="Pfam" id="PF24784">
    <property type="entry name" value="Temptin_C"/>
    <property type="match status" value="1"/>
</dbReference>
<proteinExistence type="predicted"/>
<reference evidence="5 6" key="1">
    <citation type="submission" date="2017-11" db="EMBL/GenBank/DDBJ databases">
        <title>Isolation and Characterization of Methanogenic Archaea from Saline Meromictic Lake at Siberia.</title>
        <authorList>
            <person name="Shen Y."/>
            <person name="Huang H.-H."/>
            <person name="Lai M.-C."/>
            <person name="Chen S.-C."/>
        </authorList>
    </citation>
    <scope>NUCLEOTIDE SEQUENCE [LARGE SCALE GENOMIC DNA]</scope>
    <source>
        <strain evidence="5 6">SY-01</strain>
    </source>
</reference>
<evidence type="ECO:0000256" key="2">
    <source>
        <dbReference type="SAM" id="MobiDB-lite"/>
    </source>
</evidence>
<sequence length="179" mass="19345">MRYKILAVLLSVIIILLGSFTVTARPPYLETFNEQYYTEDTKLDACLTCHNNANGGGPRNPYGMAYEENGRDFASIENLDSDGDGFTNLEEINNLTFPGDPADKHQTASEAPSETGDNENDPAEDRDMEDASAPANESEPQETTGEPSGDSASEQQSPGFGAVLAIAGITSAIYLKRER</sequence>
<evidence type="ECO:0008006" key="7">
    <source>
        <dbReference type="Google" id="ProtNLM"/>
    </source>
</evidence>
<feature type="compositionally biased region" description="Polar residues" evidence="2">
    <location>
        <begin position="141"/>
        <end position="158"/>
    </location>
</feature>
<dbReference type="RefSeq" id="WP_135389608.1">
    <property type="nucleotide sequence ID" value="NZ_PGGK01000006.1"/>
</dbReference>
<evidence type="ECO:0000313" key="6">
    <source>
        <dbReference type="Proteomes" id="UP000297295"/>
    </source>
</evidence>
<name>A0A4E0Q9Y3_9EURY</name>
<evidence type="ECO:0000259" key="4">
    <source>
        <dbReference type="Pfam" id="PF24784"/>
    </source>
</evidence>
<dbReference type="Pfam" id="PF18204">
    <property type="entry name" value="PGF-CTERM"/>
    <property type="match status" value="1"/>
</dbReference>
<dbReference type="InterPro" id="IPR026371">
    <property type="entry name" value="PGF_CTERM"/>
</dbReference>
<protein>
    <recommendedName>
        <fullName evidence="7">PGF-CTERM protein</fullName>
    </recommendedName>
</protein>
<organism evidence="5 6">
    <name type="scientific">Methanolobus halotolerans</name>
    <dbReference type="NCBI Taxonomy" id="2052935"/>
    <lineage>
        <taxon>Archaea</taxon>
        <taxon>Methanobacteriati</taxon>
        <taxon>Methanobacteriota</taxon>
        <taxon>Stenosarchaea group</taxon>
        <taxon>Methanomicrobia</taxon>
        <taxon>Methanosarcinales</taxon>
        <taxon>Methanosarcinaceae</taxon>
        <taxon>Methanolobus</taxon>
    </lineage>
</organism>
<dbReference type="Proteomes" id="UP000297295">
    <property type="component" value="Unassembled WGS sequence"/>
</dbReference>
<evidence type="ECO:0000256" key="1">
    <source>
        <dbReference type="ARBA" id="ARBA00022729"/>
    </source>
</evidence>
<feature type="compositionally biased region" description="Acidic residues" evidence="2">
    <location>
        <begin position="116"/>
        <end position="130"/>
    </location>
</feature>
<keyword evidence="1" id="KW-0732">Signal</keyword>
<feature type="domain" description="Temptin Cys/Cys disulfide" evidence="4">
    <location>
        <begin position="49"/>
        <end position="93"/>
    </location>
</feature>
<gene>
    <name evidence="5" type="ORF">CUN85_07000</name>
</gene>
<dbReference type="OrthoDB" id="137627at2157"/>
<dbReference type="EMBL" id="PGGK01000006">
    <property type="protein sequence ID" value="TGC09112.1"/>
    <property type="molecule type" value="Genomic_DNA"/>
</dbReference>
<dbReference type="AlphaFoldDB" id="A0A4E0Q9Y3"/>
<keyword evidence="6" id="KW-1185">Reference proteome</keyword>
<feature type="domain" description="PGF-CTERM archaeal protein-sorting signal" evidence="3">
    <location>
        <begin position="158"/>
        <end position="177"/>
    </location>
</feature>
<comment type="caution">
    <text evidence="5">The sequence shown here is derived from an EMBL/GenBank/DDBJ whole genome shotgun (WGS) entry which is preliminary data.</text>
</comment>
<evidence type="ECO:0000259" key="3">
    <source>
        <dbReference type="Pfam" id="PF18204"/>
    </source>
</evidence>
<dbReference type="InterPro" id="IPR057626">
    <property type="entry name" value="S-S_Temptin"/>
</dbReference>
<evidence type="ECO:0000313" key="5">
    <source>
        <dbReference type="EMBL" id="TGC09112.1"/>
    </source>
</evidence>
<feature type="region of interest" description="Disordered" evidence="2">
    <location>
        <begin position="93"/>
        <end position="159"/>
    </location>
</feature>